<gene>
    <name evidence="1" type="ORF">AGERDE_LOCUS3728</name>
</gene>
<evidence type="ECO:0000313" key="1">
    <source>
        <dbReference type="EMBL" id="CAG8490588.1"/>
    </source>
</evidence>
<dbReference type="OrthoDB" id="2431933at2759"/>
<dbReference type="EMBL" id="CAJVPL010000384">
    <property type="protein sequence ID" value="CAG8490588.1"/>
    <property type="molecule type" value="Genomic_DNA"/>
</dbReference>
<accession>A0A9N8WLC8</accession>
<evidence type="ECO:0000313" key="2">
    <source>
        <dbReference type="Proteomes" id="UP000789831"/>
    </source>
</evidence>
<name>A0A9N8WLC8_9GLOM</name>
<dbReference type="Proteomes" id="UP000789831">
    <property type="component" value="Unassembled WGS sequence"/>
</dbReference>
<sequence>MSMTKFHADIRAMSIAIKLRNRARLRLDSSGIYTTSLTAKDPKIDTEINSPSSILSFSSSSSSACSTLVSTPTSPPPIIPFNDKYVTLASHRHHNSKRERSYVTDPTFRWNLQKPVPQLILFWETVSLVGSAIARRCAGWP</sequence>
<proteinExistence type="predicted"/>
<protein>
    <submittedName>
        <fullName evidence="1">13098_t:CDS:1</fullName>
    </submittedName>
</protein>
<keyword evidence="2" id="KW-1185">Reference proteome</keyword>
<organism evidence="1 2">
    <name type="scientific">Ambispora gerdemannii</name>
    <dbReference type="NCBI Taxonomy" id="144530"/>
    <lineage>
        <taxon>Eukaryota</taxon>
        <taxon>Fungi</taxon>
        <taxon>Fungi incertae sedis</taxon>
        <taxon>Mucoromycota</taxon>
        <taxon>Glomeromycotina</taxon>
        <taxon>Glomeromycetes</taxon>
        <taxon>Archaeosporales</taxon>
        <taxon>Ambisporaceae</taxon>
        <taxon>Ambispora</taxon>
    </lineage>
</organism>
<comment type="caution">
    <text evidence="1">The sequence shown here is derived from an EMBL/GenBank/DDBJ whole genome shotgun (WGS) entry which is preliminary data.</text>
</comment>
<dbReference type="AlphaFoldDB" id="A0A9N8WLC8"/>
<reference evidence="1" key="1">
    <citation type="submission" date="2021-06" db="EMBL/GenBank/DDBJ databases">
        <authorList>
            <person name="Kallberg Y."/>
            <person name="Tangrot J."/>
            <person name="Rosling A."/>
        </authorList>
    </citation>
    <scope>NUCLEOTIDE SEQUENCE</scope>
    <source>
        <strain evidence="1">MT106</strain>
    </source>
</reference>